<dbReference type="Pfam" id="PF00005">
    <property type="entry name" value="ABC_tran"/>
    <property type="match status" value="1"/>
</dbReference>
<proteinExistence type="predicted"/>
<dbReference type="InterPro" id="IPR032823">
    <property type="entry name" value="BCA_ABC_TP_C"/>
</dbReference>
<sequence length="282" mass="29712">MSAVAPAGVAGSLAVADPLVVEGVTVRFGALAALADVSLRAEPGTVHAVIGPNGAGKSTLFNVISGVYRATSGRVLLGGTVLTGQRPHRVTALGVGRAFQNLAGSPYESVLDNIMIGRHHLMRTGFLSAGLRIPSARHEERLHRARAREIAEFLDLGERLHVPIGILPYGDRKRVEVARALATEPRVLLLDEPVAGMNAVETAQMTATIRAIRASLGITVLLVEHDMTMVMSLADRVTVLDFGRVVSDGTPAEVSRDPAVIRAYLGTGDEDTPAVSTGKEQP</sequence>
<dbReference type="SUPFAM" id="SSF52540">
    <property type="entry name" value="P-loop containing nucleoside triphosphate hydrolases"/>
    <property type="match status" value="1"/>
</dbReference>
<evidence type="ECO:0000313" key="6">
    <source>
        <dbReference type="Proteomes" id="UP000188929"/>
    </source>
</evidence>
<dbReference type="OrthoDB" id="9805514at2"/>
<evidence type="ECO:0000256" key="1">
    <source>
        <dbReference type="ARBA" id="ARBA00022448"/>
    </source>
</evidence>
<evidence type="ECO:0000259" key="4">
    <source>
        <dbReference type="PROSITE" id="PS50893"/>
    </source>
</evidence>
<dbReference type="InterPro" id="IPR003593">
    <property type="entry name" value="AAA+_ATPase"/>
</dbReference>
<dbReference type="InterPro" id="IPR051120">
    <property type="entry name" value="ABC_AA/LPS_Transport"/>
</dbReference>
<dbReference type="Pfam" id="PF12399">
    <property type="entry name" value="BCA_ABC_TP_C"/>
    <property type="match status" value="1"/>
</dbReference>
<evidence type="ECO:0000256" key="3">
    <source>
        <dbReference type="ARBA" id="ARBA00022840"/>
    </source>
</evidence>
<keyword evidence="3 5" id="KW-0067">ATP-binding</keyword>
<dbReference type="PROSITE" id="PS50893">
    <property type="entry name" value="ABC_TRANSPORTER_2"/>
    <property type="match status" value="1"/>
</dbReference>
<keyword evidence="1" id="KW-0813">Transport</keyword>
<dbReference type="SMART" id="SM00382">
    <property type="entry name" value="AAA"/>
    <property type="match status" value="1"/>
</dbReference>
<reference evidence="6" key="1">
    <citation type="submission" date="2016-10" db="EMBL/GenBank/DDBJ databases">
        <title>Frankia sp. NRRL B-16386 Genome sequencing.</title>
        <authorList>
            <person name="Ghodhbane-Gtari F."/>
            <person name="Swanson E."/>
            <person name="Gueddou A."/>
            <person name="Hezbri K."/>
            <person name="Ktari K."/>
            <person name="Nouioui I."/>
            <person name="Morris K."/>
            <person name="Simpson S."/>
            <person name="Abebe-Akele F."/>
            <person name="Thomas K."/>
            <person name="Gtari M."/>
            <person name="Tisa L.S."/>
        </authorList>
    </citation>
    <scope>NUCLEOTIDE SEQUENCE [LARGE SCALE GENOMIC DNA]</scope>
    <source>
        <strain evidence="6">NRRL B-16386</strain>
    </source>
</reference>
<dbReference type="Proteomes" id="UP000188929">
    <property type="component" value="Unassembled WGS sequence"/>
</dbReference>
<comment type="caution">
    <text evidence="5">The sequence shown here is derived from an EMBL/GenBank/DDBJ whole genome shotgun (WGS) entry which is preliminary data.</text>
</comment>
<name>A0A1V2IF41_9ACTN</name>
<gene>
    <name evidence="5" type="ORF">BL253_11045</name>
</gene>
<dbReference type="Gene3D" id="3.40.50.300">
    <property type="entry name" value="P-loop containing nucleotide triphosphate hydrolases"/>
    <property type="match status" value="1"/>
</dbReference>
<dbReference type="InterPro" id="IPR003439">
    <property type="entry name" value="ABC_transporter-like_ATP-bd"/>
</dbReference>
<evidence type="ECO:0000256" key="2">
    <source>
        <dbReference type="ARBA" id="ARBA00022741"/>
    </source>
</evidence>
<evidence type="ECO:0000313" key="5">
    <source>
        <dbReference type="EMBL" id="ONH31061.1"/>
    </source>
</evidence>
<keyword evidence="2" id="KW-0547">Nucleotide-binding</keyword>
<keyword evidence="6" id="KW-1185">Reference proteome</keyword>
<dbReference type="GO" id="GO:0005886">
    <property type="term" value="C:plasma membrane"/>
    <property type="evidence" value="ECO:0007669"/>
    <property type="project" value="TreeGrafter"/>
</dbReference>
<protein>
    <submittedName>
        <fullName evidence="5">ABC transporter ATP-binding protein</fullName>
    </submittedName>
</protein>
<dbReference type="GO" id="GO:0005524">
    <property type="term" value="F:ATP binding"/>
    <property type="evidence" value="ECO:0007669"/>
    <property type="project" value="UniProtKB-KW"/>
</dbReference>
<dbReference type="AlphaFoldDB" id="A0A1V2IF41"/>
<accession>A0A1V2IF41</accession>
<feature type="domain" description="ABC transporter" evidence="4">
    <location>
        <begin position="19"/>
        <end position="267"/>
    </location>
</feature>
<dbReference type="RefSeq" id="WP_076816140.1">
    <property type="nucleotide sequence ID" value="NZ_MOMC01000019.1"/>
</dbReference>
<dbReference type="EMBL" id="MOMC01000019">
    <property type="protein sequence ID" value="ONH31061.1"/>
    <property type="molecule type" value="Genomic_DNA"/>
</dbReference>
<dbReference type="STRING" id="1834516.BL253_11045"/>
<dbReference type="PANTHER" id="PTHR45772">
    <property type="entry name" value="CONSERVED COMPONENT OF ABC TRANSPORTER FOR NATURAL AMINO ACIDS-RELATED"/>
    <property type="match status" value="1"/>
</dbReference>
<dbReference type="CDD" id="cd03219">
    <property type="entry name" value="ABC_Mj1267_LivG_branched"/>
    <property type="match status" value="1"/>
</dbReference>
<dbReference type="InterPro" id="IPR027417">
    <property type="entry name" value="P-loop_NTPase"/>
</dbReference>
<dbReference type="FunFam" id="3.40.50.300:FF:000421">
    <property type="entry name" value="Branched-chain amino acid ABC transporter ATP-binding protein"/>
    <property type="match status" value="1"/>
</dbReference>
<dbReference type="PANTHER" id="PTHR45772:SF1">
    <property type="entry name" value="ABC TRANSPORTER ATP-BINDING PROTEIN"/>
    <property type="match status" value="1"/>
</dbReference>
<organism evidence="5 6">
    <name type="scientific">Pseudofrankia asymbiotica</name>
    <dbReference type="NCBI Taxonomy" id="1834516"/>
    <lineage>
        <taxon>Bacteria</taxon>
        <taxon>Bacillati</taxon>
        <taxon>Actinomycetota</taxon>
        <taxon>Actinomycetes</taxon>
        <taxon>Frankiales</taxon>
        <taxon>Frankiaceae</taxon>
        <taxon>Pseudofrankia</taxon>
    </lineage>
</organism>
<dbReference type="GO" id="GO:0016887">
    <property type="term" value="F:ATP hydrolysis activity"/>
    <property type="evidence" value="ECO:0007669"/>
    <property type="project" value="InterPro"/>
</dbReference>